<comment type="caution">
    <text evidence="8">The sequence shown here is derived from an EMBL/GenBank/DDBJ whole genome shotgun (WGS) entry which is preliminary data.</text>
</comment>
<dbReference type="EMBL" id="JAAPAO010000284">
    <property type="protein sequence ID" value="KAF4664575.1"/>
    <property type="molecule type" value="Genomic_DNA"/>
</dbReference>
<dbReference type="GO" id="GO:0022857">
    <property type="term" value="F:transmembrane transporter activity"/>
    <property type="evidence" value="ECO:0007669"/>
    <property type="project" value="InterPro"/>
</dbReference>
<dbReference type="PANTHER" id="PTHR23511:SF34">
    <property type="entry name" value="SYNAPTIC VESICLE GLYCOPROTEIN 2"/>
    <property type="match status" value="1"/>
</dbReference>
<keyword evidence="4 6" id="KW-1133">Transmembrane helix</keyword>
<gene>
    <name evidence="8" type="ORF">FOL47_005062</name>
</gene>
<proteinExistence type="predicted"/>
<evidence type="ECO:0000256" key="2">
    <source>
        <dbReference type="ARBA" id="ARBA00022448"/>
    </source>
</evidence>
<reference evidence="8 9" key="1">
    <citation type="submission" date="2020-04" db="EMBL/GenBank/DDBJ databases">
        <title>Perkinsus chesapeaki whole genome sequence.</title>
        <authorList>
            <person name="Bogema D.R."/>
        </authorList>
    </citation>
    <scope>NUCLEOTIDE SEQUENCE [LARGE SCALE GENOMIC DNA]</scope>
    <source>
        <strain evidence="8">ATCC PRA-425</strain>
    </source>
</reference>
<feature type="transmembrane region" description="Helical" evidence="6">
    <location>
        <begin position="174"/>
        <end position="195"/>
    </location>
</feature>
<dbReference type="CDD" id="cd17316">
    <property type="entry name" value="MFS_SV2_like"/>
    <property type="match status" value="1"/>
</dbReference>
<organism evidence="8 9">
    <name type="scientific">Perkinsus chesapeaki</name>
    <name type="common">Clam parasite</name>
    <name type="synonym">Perkinsus andrewsi</name>
    <dbReference type="NCBI Taxonomy" id="330153"/>
    <lineage>
        <taxon>Eukaryota</taxon>
        <taxon>Sar</taxon>
        <taxon>Alveolata</taxon>
        <taxon>Perkinsozoa</taxon>
        <taxon>Perkinsea</taxon>
        <taxon>Perkinsida</taxon>
        <taxon>Perkinsidae</taxon>
        <taxon>Perkinsus</taxon>
    </lineage>
</organism>
<comment type="subcellular location">
    <subcellularLocation>
        <location evidence="1">Membrane</location>
        <topology evidence="1">Multi-pass membrane protein</topology>
    </subcellularLocation>
</comment>
<evidence type="ECO:0000256" key="4">
    <source>
        <dbReference type="ARBA" id="ARBA00022989"/>
    </source>
</evidence>
<feature type="transmembrane region" description="Helical" evidence="6">
    <location>
        <begin position="141"/>
        <end position="162"/>
    </location>
</feature>
<dbReference type="OrthoDB" id="4139357at2759"/>
<dbReference type="Gene3D" id="1.20.1250.20">
    <property type="entry name" value="MFS general substrate transporter like domains"/>
    <property type="match status" value="1"/>
</dbReference>
<feature type="transmembrane region" description="Helical" evidence="6">
    <location>
        <begin position="87"/>
        <end position="107"/>
    </location>
</feature>
<accession>A0A7J6LZA4</accession>
<dbReference type="AlphaFoldDB" id="A0A7J6LZA4"/>
<keyword evidence="9" id="KW-1185">Reference proteome</keyword>
<protein>
    <recommendedName>
        <fullName evidence="7">Major facilitator superfamily (MFS) profile domain-containing protein</fullName>
    </recommendedName>
</protein>
<keyword evidence="2" id="KW-0813">Transport</keyword>
<dbReference type="InterPro" id="IPR011701">
    <property type="entry name" value="MFS"/>
</dbReference>
<feature type="transmembrane region" description="Helical" evidence="6">
    <location>
        <begin position="447"/>
        <end position="466"/>
    </location>
</feature>
<feature type="transmembrane region" description="Helical" evidence="6">
    <location>
        <begin position="322"/>
        <end position="343"/>
    </location>
</feature>
<feature type="transmembrane region" description="Helical" evidence="6">
    <location>
        <begin position="116"/>
        <end position="135"/>
    </location>
</feature>
<keyword evidence="5 6" id="KW-0472">Membrane</keyword>
<dbReference type="PANTHER" id="PTHR23511">
    <property type="entry name" value="SYNAPTIC VESICLE GLYCOPROTEIN 2"/>
    <property type="match status" value="1"/>
</dbReference>
<feature type="transmembrane region" description="Helical" evidence="6">
    <location>
        <begin position="40"/>
        <end position="59"/>
    </location>
</feature>
<feature type="transmembrane region" description="Helical" evidence="6">
    <location>
        <begin position="415"/>
        <end position="435"/>
    </location>
</feature>
<dbReference type="Pfam" id="PF07690">
    <property type="entry name" value="MFS_1"/>
    <property type="match status" value="1"/>
</dbReference>
<evidence type="ECO:0000256" key="6">
    <source>
        <dbReference type="SAM" id="Phobius"/>
    </source>
</evidence>
<dbReference type="Proteomes" id="UP000591131">
    <property type="component" value="Unassembled WGS sequence"/>
</dbReference>
<evidence type="ECO:0000313" key="9">
    <source>
        <dbReference type="Proteomes" id="UP000591131"/>
    </source>
</evidence>
<evidence type="ECO:0000313" key="8">
    <source>
        <dbReference type="EMBL" id="KAF4664575.1"/>
    </source>
</evidence>
<evidence type="ECO:0000256" key="5">
    <source>
        <dbReference type="ARBA" id="ARBA00023136"/>
    </source>
</evidence>
<dbReference type="GO" id="GO:0016020">
    <property type="term" value="C:membrane"/>
    <property type="evidence" value="ECO:0007669"/>
    <property type="project" value="UniProtKB-SubCell"/>
</dbReference>
<name>A0A7J6LZA4_PERCH</name>
<dbReference type="InterPro" id="IPR020846">
    <property type="entry name" value="MFS_dom"/>
</dbReference>
<feature type="domain" description="Major facilitator superfamily (MFS) profile" evidence="7">
    <location>
        <begin position="50"/>
        <end position="508"/>
    </location>
</feature>
<sequence length="561" mass="61040">MVRHVHTRQHRTVDIDFTYSALSDVDEPLSPAGVQRKVDAIGFGGFQVAVILLCAGVFFSEGSQLMVMGPVATQLHDHWNLPPSVRALLVSAAHLGYFCGCLISGIIGDRLGRRPCVLLSYITMGGLGFASASAPTEIFMLLYRFGTGMGCGIGIPAALSLLSEVCPCKHRADALITMASFIVLGELFASASVLVTDPHLDRSGDHCDIYLLSVAQEADHQVCSWRNLLKIAATPSLFMIMFALTMLWESPQFVTVRHRDYQEVNRILKTVRKSNGAYHVPIRFTPDSSSVQEQPFSLRPNPSTRDVLAFQTLTGRHYTGTLWTMVIVTGCKDFCLYGLAYILLQYFNGIKSISIGLQLVLASSLAIPGILFALLLGNCRDLGHVTTLQVTGFICALCGLGMLQLSYMPDWMGSISAYILKATLLAYHSVASCYTAEVFPTNCRMTAIGLVTGTGRLIGLAAPVLLELSKESSRKSLEFFITMTVILMLAATTLIGINLIWETKQLPLVAMNPEEASADMSFTSYQRVAEAQTLLNGNRRIDKRTSYSSTANGSCSIVEGA</sequence>
<keyword evidence="3 6" id="KW-0812">Transmembrane</keyword>
<dbReference type="InterPro" id="IPR036259">
    <property type="entry name" value="MFS_trans_sf"/>
</dbReference>
<feature type="transmembrane region" description="Helical" evidence="6">
    <location>
        <begin position="355"/>
        <end position="376"/>
    </location>
</feature>
<feature type="transmembrane region" description="Helical" evidence="6">
    <location>
        <begin position="228"/>
        <end position="248"/>
    </location>
</feature>
<feature type="transmembrane region" description="Helical" evidence="6">
    <location>
        <begin position="388"/>
        <end position="409"/>
    </location>
</feature>
<evidence type="ECO:0000259" key="7">
    <source>
        <dbReference type="PROSITE" id="PS50850"/>
    </source>
</evidence>
<dbReference type="PROSITE" id="PS50850">
    <property type="entry name" value="MFS"/>
    <property type="match status" value="1"/>
</dbReference>
<feature type="transmembrane region" description="Helical" evidence="6">
    <location>
        <begin position="478"/>
        <end position="501"/>
    </location>
</feature>
<evidence type="ECO:0000256" key="1">
    <source>
        <dbReference type="ARBA" id="ARBA00004141"/>
    </source>
</evidence>
<dbReference type="SUPFAM" id="SSF103473">
    <property type="entry name" value="MFS general substrate transporter"/>
    <property type="match status" value="1"/>
</dbReference>
<evidence type="ECO:0000256" key="3">
    <source>
        <dbReference type="ARBA" id="ARBA00022692"/>
    </source>
</evidence>